<keyword evidence="1" id="KW-0812">Transmembrane</keyword>
<evidence type="ECO:0000256" key="1">
    <source>
        <dbReference type="SAM" id="Phobius"/>
    </source>
</evidence>
<dbReference type="Proteomes" id="UP001279734">
    <property type="component" value="Unassembled WGS sequence"/>
</dbReference>
<sequence length="310" mass="32740">MLMLRLSISMECSIVDRMLIVVTKNMKALDNLTAADIILPVSSAIGCGRLLDGESEWPPTFDLVEFGAGLKFQALYSSSLPAAGLSAPYSWVRSVPDDSSAGVDSGADLHFSPDEGFPTGSFMKGSSMEACNDAPSNTVSPTDHPSLVVAASCGNELVAGSLPRPLAILDVKNPVLIHAVGVTDESCEVASAFCRVSLPDWILLLGGAMLLLSTICSTGFFGHVASADAWSAGVGFGLEPVMLVWAGIDDGRWAVILLLKQSSCCPWLVACFLFYGAGFCLSCCCWVADCRLLAVVVQKCKVISMILLWS</sequence>
<protein>
    <submittedName>
        <fullName evidence="2">Uncharacterized protein</fullName>
    </submittedName>
</protein>
<dbReference type="EMBL" id="BSYO01000004">
    <property type="protein sequence ID" value="GMH03531.1"/>
    <property type="molecule type" value="Genomic_DNA"/>
</dbReference>
<comment type="caution">
    <text evidence="2">The sequence shown here is derived from an EMBL/GenBank/DDBJ whole genome shotgun (WGS) entry which is preliminary data.</text>
</comment>
<gene>
    <name evidence="2" type="ORF">Nepgr_005370</name>
</gene>
<name>A0AAD3S3E6_NEPGR</name>
<keyword evidence="1" id="KW-1133">Transmembrane helix</keyword>
<evidence type="ECO:0000313" key="2">
    <source>
        <dbReference type="EMBL" id="GMH03531.1"/>
    </source>
</evidence>
<feature type="transmembrane region" description="Helical" evidence="1">
    <location>
        <begin position="229"/>
        <end position="247"/>
    </location>
</feature>
<keyword evidence="3" id="KW-1185">Reference proteome</keyword>
<feature type="transmembrane region" description="Helical" evidence="1">
    <location>
        <begin position="267"/>
        <end position="288"/>
    </location>
</feature>
<reference evidence="2" key="1">
    <citation type="submission" date="2023-05" db="EMBL/GenBank/DDBJ databases">
        <title>Nepenthes gracilis genome sequencing.</title>
        <authorList>
            <person name="Fukushima K."/>
        </authorList>
    </citation>
    <scope>NUCLEOTIDE SEQUENCE</scope>
    <source>
        <strain evidence="2">SING2019-196</strain>
    </source>
</reference>
<dbReference type="AlphaFoldDB" id="A0AAD3S3E6"/>
<proteinExistence type="predicted"/>
<accession>A0AAD3S3E6</accession>
<organism evidence="2 3">
    <name type="scientific">Nepenthes gracilis</name>
    <name type="common">Slender pitcher plant</name>
    <dbReference type="NCBI Taxonomy" id="150966"/>
    <lineage>
        <taxon>Eukaryota</taxon>
        <taxon>Viridiplantae</taxon>
        <taxon>Streptophyta</taxon>
        <taxon>Embryophyta</taxon>
        <taxon>Tracheophyta</taxon>
        <taxon>Spermatophyta</taxon>
        <taxon>Magnoliopsida</taxon>
        <taxon>eudicotyledons</taxon>
        <taxon>Gunneridae</taxon>
        <taxon>Pentapetalae</taxon>
        <taxon>Caryophyllales</taxon>
        <taxon>Nepenthaceae</taxon>
        <taxon>Nepenthes</taxon>
    </lineage>
</organism>
<evidence type="ECO:0000313" key="3">
    <source>
        <dbReference type="Proteomes" id="UP001279734"/>
    </source>
</evidence>
<feature type="transmembrane region" description="Helical" evidence="1">
    <location>
        <begin position="201"/>
        <end position="222"/>
    </location>
</feature>
<keyword evidence="1" id="KW-0472">Membrane</keyword>